<accession>A0ABN9DZJ4</accession>
<feature type="non-terminal residue" evidence="2">
    <location>
        <position position="58"/>
    </location>
</feature>
<feature type="compositionally biased region" description="Gly residues" evidence="1">
    <location>
        <begin position="48"/>
        <end position="58"/>
    </location>
</feature>
<name>A0ABN9DZJ4_9NEOB</name>
<dbReference type="EMBL" id="CATNWA010014856">
    <property type="protein sequence ID" value="CAI9576708.1"/>
    <property type="molecule type" value="Genomic_DNA"/>
</dbReference>
<proteinExistence type="predicted"/>
<evidence type="ECO:0000256" key="1">
    <source>
        <dbReference type="SAM" id="MobiDB-lite"/>
    </source>
</evidence>
<evidence type="ECO:0000313" key="2">
    <source>
        <dbReference type="EMBL" id="CAI9576708.1"/>
    </source>
</evidence>
<gene>
    <name evidence="2" type="ORF">SPARVUS_LOCUS8573967</name>
</gene>
<organism evidence="2 3">
    <name type="scientific">Staurois parvus</name>
    <dbReference type="NCBI Taxonomy" id="386267"/>
    <lineage>
        <taxon>Eukaryota</taxon>
        <taxon>Metazoa</taxon>
        <taxon>Chordata</taxon>
        <taxon>Craniata</taxon>
        <taxon>Vertebrata</taxon>
        <taxon>Euteleostomi</taxon>
        <taxon>Amphibia</taxon>
        <taxon>Batrachia</taxon>
        <taxon>Anura</taxon>
        <taxon>Neobatrachia</taxon>
        <taxon>Ranoidea</taxon>
        <taxon>Ranidae</taxon>
        <taxon>Staurois</taxon>
    </lineage>
</organism>
<protein>
    <submittedName>
        <fullName evidence="2">Uncharacterized protein</fullName>
    </submittedName>
</protein>
<keyword evidence="3" id="KW-1185">Reference proteome</keyword>
<comment type="caution">
    <text evidence="2">The sequence shown here is derived from an EMBL/GenBank/DDBJ whole genome shotgun (WGS) entry which is preliminary data.</text>
</comment>
<evidence type="ECO:0000313" key="3">
    <source>
        <dbReference type="Proteomes" id="UP001162483"/>
    </source>
</evidence>
<dbReference type="Proteomes" id="UP001162483">
    <property type="component" value="Unassembled WGS sequence"/>
</dbReference>
<sequence>MYVKCFDTVMFYYVIFFNIFEFPAGSVPRTSRRSQGTEPGRRMPASAGGHGWGRCRGD</sequence>
<feature type="region of interest" description="Disordered" evidence="1">
    <location>
        <begin position="26"/>
        <end position="58"/>
    </location>
</feature>
<reference evidence="2" key="1">
    <citation type="submission" date="2023-05" db="EMBL/GenBank/DDBJ databases">
        <authorList>
            <person name="Stuckert A."/>
        </authorList>
    </citation>
    <scope>NUCLEOTIDE SEQUENCE</scope>
</reference>